<proteinExistence type="predicted"/>
<dbReference type="Proteomes" id="UP000033423">
    <property type="component" value="Unassembled WGS sequence"/>
</dbReference>
<name>A0A0F3GWL8_9BACT</name>
<dbReference type="EMBL" id="LACI01000666">
    <property type="protein sequence ID" value="KJU86270.1"/>
    <property type="molecule type" value="Genomic_DNA"/>
</dbReference>
<organism evidence="1 2">
    <name type="scientific">Candidatus Magnetobacterium bavaricum</name>
    <dbReference type="NCBI Taxonomy" id="29290"/>
    <lineage>
        <taxon>Bacteria</taxon>
        <taxon>Pseudomonadati</taxon>
        <taxon>Nitrospirota</taxon>
        <taxon>Thermodesulfovibrionia</taxon>
        <taxon>Thermodesulfovibrionales</taxon>
        <taxon>Candidatus Magnetobacteriaceae</taxon>
        <taxon>Candidatus Magnetobacterium</taxon>
    </lineage>
</organism>
<evidence type="ECO:0000313" key="2">
    <source>
        <dbReference type="Proteomes" id="UP000033423"/>
    </source>
</evidence>
<sequence length="63" mass="7542">MLEVWMDMADIYLKMADTLYLQRVTIGQALQVWYIPMQLTERQAIPLRIIVMVLQLFGLRRML</sequence>
<dbReference type="AlphaFoldDB" id="A0A0F3GWL8"/>
<gene>
    <name evidence="1" type="ORF">MBAV_001535</name>
</gene>
<reference evidence="1 2" key="1">
    <citation type="submission" date="2015-02" db="EMBL/GenBank/DDBJ databases">
        <title>Single-cell genomics of uncultivated deep-branching MTB reveals a conserved set of magnetosome genes.</title>
        <authorList>
            <person name="Kolinko S."/>
            <person name="Richter M."/>
            <person name="Glockner F.O."/>
            <person name="Brachmann A."/>
            <person name="Schuler D."/>
        </authorList>
    </citation>
    <scope>NUCLEOTIDE SEQUENCE [LARGE SCALE GENOMIC DNA]</scope>
    <source>
        <strain evidence="1">TM-1</strain>
    </source>
</reference>
<keyword evidence="2" id="KW-1185">Reference proteome</keyword>
<accession>A0A0F3GWL8</accession>
<evidence type="ECO:0000313" key="1">
    <source>
        <dbReference type="EMBL" id="KJU86270.1"/>
    </source>
</evidence>
<comment type="caution">
    <text evidence="1">The sequence shown here is derived from an EMBL/GenBank/DDBJ whole genome shotgun (WGS) entry which is preliminary data.</text>
</comment>
<protein>
    <submittedName>
        <fullName evidence="1">Uncharacterized protein</fullName>
    </submittedName>
</protein>